<proteinExistence type="predicted"/>
<name>A0ABP5NCS5_9MICC</name>
<sequence length="324" mass="35053">MDLADVAHELYALPLAEFTAARNARAKRARSEGQPLLAKQIAKLPKPSTAAWAVNVLARRRREELGQVLDLGASLREAQEGLDPAAMRALGRERSRLLAAVVRDGREAAGELGVKVSDAAAEEMEQTLHAAMADPEAADAVRSGLLVRTLTGSGFEPVDLAGAVAVPGALPEPASPPPAQQRPARGAEPEGTETPRTQRADADAEARARDRAQREAEQREAEESKRREREQAETDLADAEQGLAESEAELAEAQAQADTASARRNEIADELDRLRRRIDELEEDLAAAEREGAHADRARRLASRLAEQGRRAVQRARDRLAQLP</sequence>
<protein>
    <recommendedName>
        <fullName evidence="4">Transposase</fullName>
    </recommendedName>
</protein>
<evidence type="ECO:0000313" key="3">
    <source>
        <dbReference type="Proteomes" id="UP001500432"/>
    </source>
</evidence>
<reference evidence="3" key="1">
    <citation type="journal article" date="2019" name="Int. J. Syst. Evol. Microbiol.">
        <title>The Global Catalogue of Microorganisms (GCM) 10K type strain sequencing project: providing services to taxonomists for standard genome sequencing and annotation.</title>
        <authorList>
            <consortium name="The Broad Institute Genomics Platform"/>
            <consortium name="The Broad Institute Genome Sequencing Center for Infectious Disease"/>
            <person name="Wu L."/>
            <person name="Ma J."/>
        </authorList>
    </citation>
    <scope>NUCLEOTIDE SEQUENCE [LARGE SCALE GENOMIC DNA]</scope>
    <source>
        <strain evidence="3">JCM 16034</strain>
    </source>
</reference>
<dbReference type="EMBL" id="BAAAQW010000003">
    <property type="protein sequence ID" value="GAA2197449.1"/>
    <property type="molecule type" value="Genomic_DNA"/>
</dbReference>
<feature type="compositionally biased region" description="Basic and acidic residues" evidence="1">
    <location>
        <begin position="196"/>
        <end position="232"/>
    </location>
</feature>
<dbReference type="Proteomes" id="UP001500432">
    <property type="component" value="Unassembled WGS sequence"/>
</dbReference>
<feature type="compositionally biased region" description="Low complexity" evidence="1">
    <location>
        <begin position="239"/>
        <end position="260"/>
    </location>
</feature>
<feature type="compositionally biased region" description="Basic and acidic residues" evidence="1">
    <location>
        <begin position="307"/>
        <end position="324"/>
    </location>
</feature>
<organism evidence="2 3">
    <name type="scientific">Sinomonas flava</name>
    <dbReference type="NCBI Taxonomy" id="496857"/>
    <lineage>
        <taxon>Bacteria</taxon>
        <taxon>Bacillati</taxon>
        <taxon>Actinomycetota</taxon>
        <taxon>Actinomycetes</taxon>
        <taxon>Micrococcales</taxon>
        <taxon>Micrococcaceae</taxon>
        <taxon>Sinomonas</taxon>
    </lineage>
</organism>
<accession>A0ABP5NCS5</accession>
<feature type="region of interest" description="Disordered" evidence="1">
    <location>
        <begin position="288"/>
        <end position="324"/>
    </location>
</feature>
<keyword evidence="3" id="KW-1185">Reference proteome</keyword>
<comment type="caution">
    <text evidence="2">The sequence shown here is derived from an EMBL/GenBank/DDBJ whole genome shotgun (WGS) entry which is preliminary data.</text>
</comment>
<dbReference type="RefSeq" id="WP_344298265.1">
    <property type="nucleotide sequence ID" value="NZ_BAAAQW010000003.1"/>
</dbReference>
<evidence type="ECO:0008006" key="4">
    <source>
        <dbReference type="Google" id="ProtNLM"/>
    </source>
</evidence>
<feature type="region of interest" description="Disordered" evidence="1">
    <location>
        <begin position="167"/>
        <end position="266"/>
    </location>
</feature>
<gene>
    <name evidence="2" type="ORF">GCM10009849_06380</name>
</gene>
<evidence type="ECO:0000313" key="2">
    <source>
        <dbReference type="EMBL" id="GAA2197449.1"/>
    </source>
</evidence>
<feature type="compositionally biased region" description="Basic and acidic residues" evidence="1">
    <location>
        <begin position="288"/>
        <end position="299"/>
    </location>
</feature>
<evidence type="ECO:0000256" key="1">
    <source>
        <dbReference type="SAM" id="MobiDB-lite"/>
    </source>
</evidence>